<dbReference type="Proteomes" id="UP000231426">
    <property type="component" value="Unassembled WGS sequence"/>
</dbReference>
<organism evidence="1 2">
    <name type="scientific">Candidatus Magasanikbacteria bacterium CG10_big_fil_rev_8_21_14_0_10_36_32</name>
    <dbReference type="NCBI Taxonomy" id="1974646"/>
    <lineage>
        <taxon>Bacteria</taxon>
        <taxon>Candidatus Magasanikiibacteriota</taxon>
    </lineage>
</organism>
<comment type="caution">
    <text evidence="1">The sequence shown here is derived from an EMBL/GenBank/DDBJ whole genome shotgun (WGS) entry which is preliminary data.</text>
</comment>
<sequence>MQSKDISFSKELIKGKITEIIFEQMFRKSRQFTILHFGYEYTLPELAQYQDLLAKKGILDNIRHSPDFILISQDKTKVYFVEVKYRTDINEKEVLKIAKNLVDEGWRSPWLFMASPKGFFFEPCHTIIKNGGKIGVLYSTSIDTKTQTEYSNLLNEFMSSSKK</sequence>
<evidence type="ECO:0000313" key="2">
    <source>
        <dbReference type="Proteomes" id="UP000231426"/>
    </source>
</evidence>
<evidence type="ECO:0000313" key="1">
    <source>
        <dbReference type="EMBL" id="PIT88825.1"/>
    </source>
</evidence>
<proteinExistence type="predicted"/>
<dbReference type="EMBL" id="PFBV01000001">
    <property type="protein sequence ID" value="PIT88825.1"/>
    <property type="molecule type" value="Genomic_DNA"/>
</dbReference>
<gene>
    <name evidence="1" type="ORF">COU29_00395</name>
</gene>
<accession>A0A2M6W7W3</accession>
<dbReference type="AlphaFoldDB" id="A0A2M6W7W3"/>
<name>A0A2M6W7W3_9BACT</name>
<reference evidence="2" key="1">
    <citation type="submission" date="2017-09" db="EMBL/GenBank/DDBJ databases">
        <title>Depth-based differentiation of microbial function through sediment-hosted aquifers and enrichment of novel symbionts in the deep terrestrial subsurface.</title>
        <authorList>
            <person name="Probst A.J."/>
            <person name="Ladd B."/>
            <person name="Jarett J.K."/>
            <person name="Geller-Mcgrath D.E."/>
            <person name="Sieber C.M.K."/>
            <person name="Emerson J.B."/>
            <person name="Anantharaman K."/>
            <person name="Thomas B.C."/>
            <person name="Malmstrom R."/>
            <person name="Stieglmeier M."/>
            <person name="Klingl A."/>
            <person name="Woyke T."/>
            <person name="Ryan C.M."/>
            <person name="Banfield J.F."/>
        </authorList>
    </citation>
    <scope>NUCLEOTIDE SEQUENCE [LARGE SCALE GENOMIC DNA]</scope>
</reference>
<protein>
    <submittedName>
        <fullName evidence="1">Uncharacterized protein</fullName>
    </submittedName>
</protein>